<dbReference type="EMBL" id="CM007387">
    <property type="protein sequence ID" value="ONK65523.1"/>
    <property type="molecule type" value="Genomic_DNA"/>
</dbReference>
<evidence type="ECO:0000256" key="1">
    <source>
        <dbReference type="SAM" id="Phobius"/>
    </source>
</evidence>
<keyword evidence="1" id="KW-0472">Membrane</keyword>
<reference evidence="3" key="1">
    <citation type="journal article" date="2017" name="Nat. Commun.">
        <title>The asparagus genome sheds light on the origin and evolution of a young Y chromosome.</title>
        <authorList>
            <person name="Harkess A."/>
            <person name="Zhou J."/>
            <person name="Xu C."/>
            <person name="Bowers J.E."/>
            <person name="Van der Hulst R."/>
            <person name="Ayyampalayam S."/>
            <person name="Mercati F."/>
            <person name="Riccardi P."/>
            <person name="McKain M.R."/>
            <person name="Kakrana A."/>
            <person name="Tang H."/>
            <person name="Ray J."/>
            <person name="Groenendijk J."/>
            <person name="Arikit S."/>
            <person name="Mathioni S.M."/>
            <person name="Nakano M."/>
            <person name="Shan H."/>
            <person name="Telgmann-Rauber A."/>
            <person name="Kanno A."/>
            <person name="Yue Z."/>
            <person name="Chen H."/>
            <person name="Li W."/>
            <person name="Chen Y."/>
            <person name="Xu X."/>
            <person name="Zhang Y."/>
            <person name="Luo S."/>
            <person name="Chen H."/>
            <person name="Gao J."/>
            <person name="Mao Z."/>
            <person name="Pires J.C."/>
            <person name="Luo M."/>
            <person name="Kudrna D."/>
            <person name="Wing R.A."/>
            <person name="Meyers B.C."/>
            <person name="Yi K."/>
            <person name="Kong H."/>
            <person name="Lavrijsen P."/>
            <person name="Sunseri F."/>
            <person name="Falavigna A."/>
            <person name="Ye Y."/>
            <person name="Leebens-Mack J.H."/>
            <person name="Chen G."/>
        </authorList>
    </citation>
    <scope>NUCLEOTIDE SEQUENCE [LARGE SCALE GENOMIC DNA]</scope>
    <source>
        <strain evidence="3">cv. DH0086</strain>
    </source>
</reference>
<gene>
    <name evidence="2" type="ORF">A4U43_C07F37980</name>
</gene>
<keyword evidence="3" id="KW-1185">Reference proteome</keyword>
<keyword evidence="1" id="KW-1133">Transmembrane helix</keyword>
<proteinExistence type="predicted"/>
<name>A0A5P1EIE8_ASPOF</name>
<sequence>MHTCQVQPVFESDDNGKMQSFYILEDYVDRGLTKLIRPLCNAHLLNLQRGGLLMVRNMRKKMKSALRYIFLKRIPRREAPYRSLVFDMFLKCMILCYCSVLIHAALGY</sequence>
<evidence type="ECO:0000313" key="3">
    <source>
        <dbReference type="Proteomes" id="UP000243459"/>
    </source>
</evidence>
<dbReference type="Gramene" id="ONK65523">
    <property type="protein sequence ID" value="ONK65523"/>
    <property type="gene ID" value="A4U43_C07F37980"/>
</dbReference>
<dbReference type="Proteomes" id="UP000243459">
    <property type="component" value="Chromosome 7"/>
</dbReference>
<organism evidence="2 3">
    <name type="scientific">Asparagus officinalis</name>
    <name type="common">Garden asparagus</name>
    <dbReference type="NCBI Taxonomy" id="4686"/>
    <lineage>
        <taxon>Eukaryota</taxon>
        <taxon>Viridiplantae</taxon>
        <taxon>Streptophyta</taxon>
        <taxon>Embryophyta</taxon>
        <taxon>Tracheophyta</taxon>
        <taxon>Spermatophyta</taxon>
        <taxon>Magnoliopsida</taxon>
        <taxon>Liliopsida</taxon>
        <taxon>Asparagales</taxon>
        <taxon>Asparagaceae</taxon>
        <taxon>Asparagoideae</taxon>
        <taxon>Asparagus</taxon>
    </lineage>
</organism>
<dbReference type="AlphaFoldDB" id="A0A5P1EIE8"/>
<accession>A0A5P1EIE8</accession>
<feature type="transmembrane region" description="Helical" evidence="1">
    <location>
        <begin position="84"/>
        <end position="106"/>
    </location>
</feature>
<protein>
    <submittedName>
        <fullName evidence="2">Uncharacterized protein</fullName>
    </submittedName>
</protein>
<evidence type="ECO:0000313" key="2">
    <source>
        <dbReference type="EMBL" id="ONK65523.1"/>
    </source>
</evidence>
<keyword evidence="1" id="KW-0812">Transmembrane</keyword>